<dbReference type="Gene3D" id="3.40.109.10">
    <property type="entry name" value="NADH Oxidase"/>
    <property type="match status" value="1"/>
</dbReference>
<dbReference type="InterPro" id="IPR000415">
    <property type="entry name" value="Nitroreductase-like"/>
</dbReference>
<dbReference type="RefSeq" id="WP_088631060.1">
    <property type="nucleotide sequence ID" value="NZ_UHJL01000002.1"/>
</dbReference>
<accession>A0A380S5J1</accession>
<protein>
    <recommendedName>
        <fullName evidence="2">Putative nitroreductase TM1586 domain-containing protein</fullName>
    </recommendedName>
</protein>
<gene>
    <name evidence="3" type="ORF">SAMN05661053_1567</name>
</gene>
<feature type="coiled-coil region" evidence="1">
    <location>
        <begin position="19"/>
        <end position="46"/>
    </location>
</feature>
<proteinExistence type="predicted"/>
<organism evidence="3 4">
    <name type="scientific">Fibrobacter succinogenes</name>
    <name type="common">Bacteroides succinogenes</name>
    <dbReference type="NCBI Taxonomy" id="833"/>
    <lineage>
        <taxon>Bacteria</taxon>
        <taxon>Pseudomonadati</taxon>
        <taxon>Fibrobacterota</taxon>
        <taxon>Fibrobacteria</taxon>
        <taxon>Fibrobacterales</taxon>
        <taxon>Fibrobacteraceae</taxon>
        <taxon>Fibrobacter</taxon>
    </lineage>
</organism>
<evidence type="ECO:0000313" key="4">
    <source>
        <dbReference type="Proteomes" id="UP000255423"/>
    </source>
</evidence>
<dbReference type="GO" id="GO:0016491">
    <property type="term" value="F:oxidoreductase activity"/>
    <property type="evidence" value="ECO:0007669"/>
    <property type="project" value="InterPro"/>
</dbReference>
<dbReference type="AlphaFoldDB" id="A0A380S5J1"/>
<dbReference type="Pfam" id="PF14512">
    <property type="entry name" value="TM1586_NiRdase"/>
    <property type="match status" value="1"/>
</dbReference>
<dbReference type="EMBL" id="UHJL01000002">
    <property type="protein sequence ID" value="SUQ24174.1"/>
    <property type="molecule type" value="Genomic_DNA"/>
</dbReference>
<evidence type="ECO:0000256" key="1">
    <source>
        <dbReference type="SAM" id="Coils"/>
    </source>
</evidence>
<reference evidence="3 4" key="1">
    <citation type="submission" date="2017-08" db="EMBL/GenBank/DDBJ databases">
        <authorList>
            <person name="de Groot N.N."/>
        </authorList>
    </citation>
    <scope>NUCLEOTIDE SEQUENCE [LARGE SCALE GENOMIC DNA]</scope>
    <source>
        <strain evidence="3 4">HM2</strain>
    </source>
</reference>
<dbReference type="SUPFAM" id="SSF55469">
    <property type="entry name" value="FMN-dependent nitroreductase-like"/>
    <property type="match status" value="1"/>
</dbReference>
<dbReference type="InterPro" id="IPR029478">
    <property type="entry name" value="TM1586_NiRdase"/>
</dbReference>
<dbReference type="Proteomes" id="UP000255423">
    <property type="component" value="Unassembled WGS sequence"/>
</dbReference>
<keyword evidence="1" id="KW-0175">Coiled coil</keyword>
<evidence type="ECO:0000313" key="3">
    <source>
        <dbReference type="EMBL" id="SUQ24174.1"/>
    </source>
</evidence>
<feature type="domain" description="Putative nitroreductase TM1586" evidence="2">
    <location>
        <begin position="3"/>
        <end position="218"/>
    </location>
</feature>
<evidence type="ECO:0000259" key="2">
    <source>
        <dbReference type="Pfam" id="PF14512"/>
    </source>
</evidence>
<name>A0A380S5J1_FIBSU</name>
<sequence length="236" mass="26373">MTIEEAVLARHSVRRYASTPLTKEQVEELQSRIRRLNENFALHMQLVLNDDVAFSGRLAHYGSFRNVKNYIAIAGQKSVAGCEASLDERVGYATADIVLLAQMIGLNTCVVGLTFKKTPTIEIDDGEKLELVIAIGNGETQGVQHPMKPVTRIAPDYDKAPDWFKKGIDCVMLAPSALNQFKAKFTVDESGRVFAEKRLGFFSKVDLGIFKYFFEIGSGKEIFRRSMQTLRSSDTI</sequence>
<dbReference type="CDD" id="cd02062">
    <property type="entry name" value="Nitro_FMN_reductase"/>
    <property type="match status" value="1"/>
</dbReference>